<comment type="caution">
    <text evidence="6">The sequence shown here is derived from an EMBL/GenBank/DDBJ whole genome shotgun (WGS) entry which is preliminary data.</text>
</comment>
<dbReference type="Gene3D" id="1.10.8.60">
    <property type="match status" value="1"/>
</dbReference>
<dbReference type="InterPro" id="IPR003593">
    <property type="entry name" value="AAA+_ATPase"/>
</dbReference>
<organism evidence="6 7">
    <name type="scientific">Sodaliphilus pleomorphus</name>
    <dbReference type="NCBI Taxonomy" id="2606626"/>
    <lineage>
        <taxon>Bacteria</taxon>
        <taxon>Pseudomonadati</taxon>
        <taxon>Bacteroidota</taxon>
        <taxon>Bacteroidia</taxon>
        <taxon>Bacteroidales</taxon>
        <taxon>Muribaculaceae</taxon>
        <taxon>Sodaliphilus</taxon>
    </lineage>
</organism>
<dbReference type="InterPro" id="IPR050168">
    <property type="entry name" value="AAA_ATPase_domain"/>
</dbReference>
<dbReference type="Pfam" id="PF00069">
    <property type="entry name" value="Pkinase"/>
    <property type="match status" value="1"/>
</dbReference>
<dbReference type="PANTHER" id="PTHR23077">
    <property type="entry name" value="AAA-FAMILY ATPASE"/>
    <property type="match status" value="1"/>
</dbReference>
<dbReference type="CDD" id="cd14014">
    <property type="entry name" value="STKc_PknB_like"/>
    <property type="match status" value="1"/>
</dbReference>
<dbReference type="RefSeq" id="WP_154328713.1">
    <property type="nucleotide sequence ID" value="NZ_CP045696.1"/>
</dbReference>
<keyword evidence="2 3" id="KW-0067">ATP-binding</keyword>
<comment type="similarity">
    <text evidence="3">Belongs to the AAA ATPase family.</text>
</comment>
<evidence type="ECO:0000256" key="2">
    <source>
        <dbReference type="ARBA" id="ARBA00022840"/>
    </source>
</evidence>
<evidence type="ECO:0000313" key="6">
    <source>
        <dbReference type="EMBL" id="MSS17442.1"/>
    </source>
</evidence>
<sequence>MHFKKNDKIDSFTVVFPHKQGAYAETYRVRDADGKTRFLKLINNSKLNRNQIDDEGRVVEVEATKQLKHHNLCRYIDSGSMIMGGSQYTWIVTEFVSGETLSQRIIRDGNFSVYEIKTIAKSVLSALLFLHSLPVPIIHNEVTIQNVLLNLVGDLQDLKLIDFGKARFLNQRPAKPNLEDLNPFYLAPERFSGVSSVQTDLYSVGVMMYQLLYGELPWFIDIDKSHNQDDIDSILSERDKELELNDLDKYELDDQLKNTIAKALSYDAEDRFQTADEFIKAIDGEIKVDKQSTKRKIMSQQDSSKATIAKPTKREGEGFAAIAGMDNLKRQMMEEIIEPLNNPEEYRRYGVTIPNGMLLYGPPGCGKTFFAKHFAEEVGFNFICITPATLKSRYVNATQENIAQLFKDAEENAPTIIFIDEINELVPDRHSDVHEMSRSAVNEMLAQMDRTGEKGVFVVGATNYPDMIDPAILRSGRLENKYYVGVPDKSAREALFKLYLSKRPYDFGLDYSHLADLTANYVSADISKIVNDAARKALKNHSRITMQILEEEIEQTTPSLTASELEKYDKMRQQMEGKTPVERRPRIGFE</sequence>
<feature type="region of interest" description="Disordered" evidence="4">
    <location>
        <begin position="571"/>
        <end position="590"/>
    </location>
</feature>
<dbReference type="AlphaFoldDB" id="A0A6L5XEZ7"/>
<dbReference type="InterPro" id="IPR003960">
    <property type="entry name" value="ATPase_AAA_CS"/>
</dbReference>
<dbReference type="SUPFAM" id="SSF52540">
    <property type="entry name" value="P-loop containing nucleoside triphosphate hydrolases"/>
    <property type="match status" value="1"/>
</dbReference>
<dbReference type="InterPro" id="IPR027417">
    <property type="entry name" value="P-loop_NTPase"/>
</dbReference>
<protein>
    <submittedName>
        <fullName evidence="6">AAA family ATPase</fullName>
    </submittedName>
</protein>
<dbReference type="PROSITE" id="PS50011">
    <property type="entry name" value="PROTEIN_KINASE_DOM"/>
    <property type="match status" value="1"/>
</dbReference>
<dbReference type="FunFam" id="3.40.50.300:FF:000061">
    <property type="entry name" value="ATPase family, AAA domain-containing 2"/>
    <property type="match status" value="1"/>
</dbReference>
<dbReference type="EMBL" id="VULT01000009">
    <property type="protein sequence ID" value="MSS17442.1"/>
    <property type="molecule type" value="Genomic_DNA"/>
</dbReference>
<dbReference type="InterPro" id="IPR011009">
    <property type="entry name" value="Kinase-like_dom_sf"/>
</dbReference>
<reference evidence="6 7" key="1">
    <citation type="submission" date="2019-08" db="EMBL/GenBank/DDBJ databases">
        <title>In-depth cultivation of the pig gut microbiome towards novel bacterial diversity and tailored functional studies.</title>
        <authorList>
            <person name="Wylensek D."/>
            <person name="Hitch T.C.A."/>
            <person name="Clavel T."/>
        </authorList>
    </citation>
    <scope>NUCLEOTIDE SEQUENCE [LARGE SCALE GENOMIC DNA]</scope>
    <source>
        <strain evidence="6 7">Oil-RF-744-WCA-WT-10</strain>
    </source>
</reference>
<evidence type="ECO:0000256" key="1">
    <source>
        <dbReference type="ARBA" id="ARBA00022741"/>
    </source>
</evidence>
<dbReference type="SMART" id="SM00382">
    <property type="entry name" value="AAA"/>
    <property type="match status" value="1"/>
</dbReference>
<evidence type="ECO:0000259" key="5">
    <source>
        <dbReference type="PROSITE" id="PS50011"/>
    </source>
</evidence>
<dbReference type="GO" id="GO:0016887">
    <property type="term" value="F:ATP hydrolysis activity"/>
    <property type="evidence" value="ECO:0007669"/>
    <property type="project" value="InterPro"/>
</dbReference>
<dbReference type="GO" id="GO:0004672">
    <property type="term" value="F:protein kinase activity"/>
    <property type="evidence" value="ECO:0007669"/>
    <property type="project" value="InterPro"/>
</dbReference>
<evidence type="ECO:0000256" key="3">
    <source>
        <dbReference type="RuleBase" id="RU003651"/>
    </source>
</evidence>
<dbReference type="InterPro" id="IPR000719">
    <property type="entry name" value="Prot_kinase_dom"/>
</dbReference>
<dbReference type="GO" id="GO:0005524">
    <property type="term" value="F:ATP binding"/>
    <property type="evidence" value="ECO:0007669"/>
    <property type="project" value="UniProtKB-KW"/>
</dbReference>
<dbReference type="Gene3D" id="1.10.510.10">
    <property type="entry name" value="Transferase(Phosphotransferase) domain 1"/>
    <property type="match status" value="1"/>
</dbReference>
<keyword evidence="7" id="KW-1185">Reference proteome</keyword>
<dbReference type="Pfam" id="PF00004">
    <property type="entry name" value="AAA"/>
    <property type="match status" value="1"/>
</dbReference>
<name>A0A6L5XEZ7_9BACT</name>
<feature type="domain" description="Protein kinase" evidence="5">
    <location>
        <begin position="12"/>
        <end position="286"/>
    </location>
</feature>
<gene>
    <name evidence="6" type="ORF">FYJ29_06695</name>
</gene>
<keyword evidence="1 3" id="KW-0547">Nucleotide-binding</keyword>
<dbReference type="Proteomes" id="UP000483362">
    <property type="component" value="Unassembled WGS sequence"/>
</dbReference>
<dbReference type="InterPro" id="IPR003959">
    <property type="entry name" value="ATPase_AAA_core"/>
</dbReference>
<evidence type="ECO:0000313" key="7">
    <source>
        <dbReference type="Proteomes" id="UP000483362"/>
    </source>
</evidence>
<dbReference type="Gene3D" id="3.40.50.300">
    <property type="entry name" value="P-loop containing nucleotide triphosphate hydrolases"/>
    <property type="match status" value="1"/>
</dbReference>
<accession>A0A6L5XEZ7</accession>
<dbReference type="PROSITE" id="PS00674">
    <property type="entry name" value="AAA"/>
    <property type="match status" value="1"/>
</dbReference>
<dbReference type="SUPFAM" id="SSF56112">
    <property type="entry name" value="Protein kinase-like (PK-like)"/>
    <property type="match status" value="1"/>
</dbReference>
<evidence type="ECO:0000256" key="4">
    <source>
        <dbReference type="SAM" id="MobiDB-lite"/>
    </source>
</evidence>
<proteinExistence type="inferred from homology"/>